<evidence type="ECO:0008006" key="4">
    <source>
        <dbReference type="Google" id="ProtNLM"/>
    </source>
</evidence>
<accession>A0ABU5DQ81</accession>
<dbReference type="Proteomes" id="UP001285263">
    <property type="component" value="Unassembled WGS sequence"/>
</dbReference>
<keyword evidence="3" id="KW-1185">Reference proteome</keyword>
<keyword evidence="1" id="KW-1133">Transmembrane helix</keyword>
<feature type="transmembrane region" description="Helical" evidence="1">
    <location>
        <begin position="70"/>
        <end position="87"/>
    </location>
</feature>
<reference evidence="2 3" key="1">
    <citation type="submission" date="2023-11" db="EMBL/GenBank/DDBJ databases">
        <title>Paucibacter sp. nov., isolated from fresh soil in Korea.</title>
        <authorList>
            <person name="Le N.T.T."/>
        </authorList>
    </citation>
    <scope>NUCLEOTIDE SEQUENCE [LARGE SCALE GENOMIC DNA]</scope>
    <source>
        <strain evidence="2 3">R3-3</strain>
    </source>
</reference>
<evidence type="ECO:0000256" key="1">
    <source>
        <dbReference type="SAM" id="Phobius"/>
    </source>
</evidence>
<feature type="transmembrane region" description="Helical" evidence="1">
    <location>
        <begin position="179"/>
        <end position="197"/>
    </location>
</feature>
<feature type="transmembrane region" description="Helical" evidence="1">
    <location>
        <begin position="150"/>
        <end position="172"/>
    </location>
</feature>
<proteinExistence type="predicted"/>
<keyword evidence="1" id="KW-0812">Transmembrane</keyword>
<dbReference type="EMBL" id="JAXCLA010000010">
    <property type="protein sequence ID" value="MDY0748269.1"/>
    <property type="molecule type" value="Genomic_DNA"/>
</dbReference>
<sequence>MSPVRLRSFAAAALPMLLPVLLVLVFAMHLRSLPQFLDFRLHYEPTPPALIVPWLIAHGAQRPLLHDPHVIAYLALPLFLATAWALHRLGRARRPVASALACATTVVGTIYLGGLFGMWTAFYGGLAHVDPSQVEGAIATFAAMSAPRGAFLLTTTLAKLAFVGLALQGLVLWGRDLRARVGTACIVAGAALFLAFWDLDNWMLVGSLLLLLGIAVSRRPAHPAT</sequence>
<organism evidence="2 3">
    <name type="scientific">Roseateles agri</name>
    <dbReference type="NCBI Taxonomy" id="3098619"/>
    <lineage>
        <taxon>Bacteria</taxon>
        <taxon>Pseudomonadati</taxon>
        <taxon>Pseudomonadota</taxon>
        <taxon>Betaproteobacteria</taxon>
        <taxon>Burkholderiales</taxon>
        <taxon>Sphaerotilaceae</taxon>
        <taxon>Roseateles</taxon>
    </lineage>
</organism>
<name>A0ABU5DQ81_9BURK</name>
<gene>
    <name evidence="2" type="ORF">SNE35_27475</name>
</gene>
<keyword evidence="1" id="KW-0472">Membrane</keyword>
<evidence type="ECO:0000313" key="2">
    <source>
        <dbReference type="EMBL" id="MDY0748269.1"/>
    </source>
</evidence>
<protein>
    <recommendedName>
        <fullName evidence="4">DUF2029 domain-containing protein</fullName>
    </recommendedName>
</protein>
<evidence type="ECO:0000313" key="3">
    <source>
        <dbReference type="Proteomes" id="UP001285263"/>
    </source>
</evidence>
<comment type="caution">
    <text evidence="2">The sequence shown here is derived from an EMBL/GenBank/DDBJ whole genome shotgun (WGS) entry which is preliminary data.</text>
</comment>
<feature type="transmembrane region" description="Helical" evidence="1">
    <location>
        <begin position="99"/>
        <end position="122"/>
    </location>
</feature>